<keyword evidence="7" id="KW-0406">Ion transport</keyword>
<evidence type="ECO:0000313" key="16">
    <source>
        <dbReference type="EMBL" id="VDN07666.1"/>
    </source>
</evidence>
<feature type="domain" description="Piezo THU9 and anchor" evidence="15">
    <location>
        <begin position="1233"/>
        <end position="1472"/>
    </location>
</feature>
<dbReference type="GO" id="GO:0008381">
    <property type="term" value="F:mechanosensitive monoatomic ion channel activity"/>
    <property type="evidence" value="ECO:0007669"/>
    <property type="project" value="InterPro"/>
</dbReference>
<feature type="transmembrane region" description="Helical" evidence="10">
    <location>
        <begin position="264"/>
        <end position="283"/>
    </location>
</feature>
<feature type="transmembrane region" description="Helical" evidence="10">
    <location>
        <begin position="1276"/>
        <end position="1295"/>
    </location>
</feature>
<evidence type="ECO:0000259" key="11">
    <source>
        <dbReference type="Pfam" id="PF12166"/>
    </source>
</evidence>
<dbReference type="InterPro" id="IPR056768">
    <property type="entry name" value="THU_Piezo"/>
</dbReference>
<name>A0A0N5DA25_THECL</name>
<gene>
    <name evidence="16" type="ORF">TCLT_LOCUS9995</name>
</gene>
<dbReference type="Pfam" id="PF24871">
    <property type="entry name" value="Piezo_TM1-24"/>
    <property type="match status" value="1"/>
</dbReference>
<evidence type="ECO:0000256" key="2">
    <source>
        <dbReference type="ARBA" id="ARBA00007821"/>
    </source>
</evidence>
<dbReference type="PANTHER" id="PTHR13167:SF25">
    <property type="entry name" value="PIEZO-TYPE MECHANOSENSITIVE ION CHANNEL COMPONENT"/>
    <property type="match status" value="1"/>
</dbReference>
<feature type="transmembrane region" description="Helical" evidence="10">
    <location>
        <begin position="1450"/>
        <end position="1474"/>
    </location>
</feature>
<feature type="transmembrane region" description="Helical" evidence="10">
    <location>
        <begin position="349"/>
        <end position="372"/>
    </location>
</feature>
<evidence type="ECO:0000313" key="18">
    <source>
        <dbReference type="WBParaSite" id="TCLT_0001000601-mRNA-1"/>
    </source>
</evidence>
<feature type="transmembrane region" description="Helical" evidence="10">
    <location>
        <begin position="1234"/>
        <end position="1256"/>
    </location>
</feature>
<dbReference type="GO" id="GO:0071260">
    <property type="term" value="P:cellular response to mechanical stimulus"/>
    <property type="evidence" value="ECO:0007669"/>
    <property type="project" value="TreeGrafter"/>
</dbReference>
<comment type="similarity">
    <text evidence="2">Belongs to the PIEZO (TC 1.A.75) family.</text>
</comment>
<feature type="transmembrane region" description="Helical" evidence="10">
    <location>
        <begin position="321"/>
        <end position="337"/>
    </location>
</feature>
<evidence type="ECO:0000256" key="3">
    <source>
        <dbReference type="ARBA" id="ARBA00022448"/>
    </source>
</evidence>
<dbReference type="Pfam" id="PF24874">
    <property type="entry name" value="Piezo_THU9_anchor"/>
    <property type="match status" value="1"/>
</dbReference>
<comment type="subcellular location">
    <subcellularLocation>
        <location evidence="1">Cell membrane</location>
        <topology evidence="1">Multi-pass membrane protein</topology>
    </subcellularLocation>
</comment>
<feature type="transmembrane region" description="Helical" evidence="10">
    <location>
        <begin position="203"/>
        <end position="224"/>
    </location>
</feature>
<protein>
    <submittedName>
        <fullName evidence="18">Piezo_RRas_bdg domain-containing protein</fullName>
    </submittedName>
</protein>
<dbReference type="Pfam" id="PF12166">
    <property type="entry name" value="Piezo_cap"/>
    <property type="match status" value="1"/>
</dbReference>
<evidence type="ECO:0000256" key="5">
    <source>
        <dbReference type="ARBA" id="ARBA00022692"/>
    </source>
</evidence>
<dbReference type="PANTHER" id="PTHR13167">
    <property type="entry name" value="PIEZO-TYPE MECHANOSENSITIVE ION CHANNEL COMPONENT"/>
    <property type="match status" value="1"/>
</dbReference>
<keyword evidence="8 10" id="KW-0472">Membrane</keyword>
<feature type="transmembrane region" description="Helical" evidence="10">
    <location>
        <begin position="1056"/>
        <end position="1079"/>
    </location>
</feature>
<dbReference type="OMA" id="ENIPNCE"/>
<feature type="transmembrane region" description="Helical" evidence="10">
    <location>
        <begin position="813"/>
        <end position="830"/>
    </location>
</feature>
<feature type="transmembrane region" description="Helical" evidence="10">
    <location>
        <begin position="57"/>
        <end position="77"/>
    </location>
</feature>
<feature type="domain" description="Piezo TM1-24" evidence="14">
    <location>
        <begin position="159"/>
        <end position="241"/>
    </location>
</feature>
<feature type="transmembrane region" description="Helical" evidence="10">
    <location>
        <begin position="28"/>
        <end position="45"/>
    </location>
</feature>
<dbReference type="GO" id="GO:0005886">
    <property type="term" value="C:plasma membrane"/>
    <property type="evidence" value="ECO:0007669"/>
    <property type="project" value="UniProtKB-SubCell"/>
</dbReference>
<keyword evidence="5 10" id="KW-0812">Transmembrane</keyword>
<evidence type="ECO:0000256" key="9">
    <source>
        <dbReference type="ARBA" id="ARBA00023303"/>
    </source>
</evidence>
<feature type="transmembrane region" description="Helical" evidence="10">
    <location>
        <begin position="400"/>
        <end position="429"/>
    </location>
</feature>
<evidence type="ECO:0000256" key="1">
    <source>
        <dbReference type="ARBA" id="ARBA00004651"/>
    </source>
</evidence>
<feature type="transmembrane region" description="Helical" evidence="10">
    <location>
        <begin position="1694"/>
        <end position="1716"/>
    </location>
</feature>
<dbReference type="InterPro" id="IPR056770">
    <property type="entry name" value="Piezo_THU9_anchor"/>
</dbReference>
<keyword evidence="3" id="KW-0813">Transport</keyword>
<dbReference type="Pfam" id="PF15917">
    <property type="entry name" value="Piezo_TM25-28"/>
    <property type="match status" value="1"/>
</dbReference>
<evidence type="ECO:0000259" key="12">
    <source>
        <dbReference type="Pfam" id="PF15917"/>
    </source>
</evidence>
<evidence type="ECO:0000256" key="4">
    <source>
        <dbReference type="ARBA" id="ARBA00022475"/>
    </source>
</evidence>
<evidence type="ECO:0000256" key="10">
    <source>
        <dbReference type="SAM" id="Phobius"/>
    </source>
</evidence>
<keyword evidence="4" id="KW-1003">Cell membrane</keyword>
<dbReference type="GO" id="GO:0050982">
    <property type="term" value="P:detection of mechanical stimulus"/>
    <property type="evidence" value="ECO:0007669"/>
    <property type="project" value="TreeGrafter"/>
</dbReference>
<reference evidence="16 17" key="2">
    <citation type="submission" date="2018-11" db="EMBL/GenBank/DDBJ databases">
        <authorList>
            <consortium name="Pathogen Informatics"/>
        </authorList>
    </citation>
    <scope>NUCLEOTIDE SEQUENCE [LARGE SCALE GENOMIC DNA]</scope>
</reference>
<evidence type="ECO:0000259" key="14">
    <source>
        <dbReference type="Pfam" id="PF24871"/>
    </source>
</evidence>
<feature type="domain" description="Piezo non-specific cation channel cap" evidence="11">
    <location>
        <begin position="1530"/>
        <end position="1779"/>
    </location>
</feature>
<evidence type="ECO:0000256" key="6">
    <source>
        <dbReference type="ARBA" id="ARBA00022989"/>
    </source>
</evidence>
<keyword evidence="9" id="KW-0407">Ion channel</keyword>
<dbReference type="GO" id="GO:0005261">
    <property type="term" value="F:monoatomic cation channel activity"/>
    <property type="evidence" value="ECO:0007669"/>
    <property type="project" value="TreeGrafter"/>
</dbReference>
<feature type="transmembrane region" description="Helical" evidence="10">
    <location>
        <begin position="436"/>
        <end position="459"/>
    </location>
</feature>
<reference evidence="18" key="1">
    <citation type="submission" date="2016-04" db="UniProtKB">
        <authorList>
            <consortium name="WormBaseParasite"/>
        </authorList>
    </citation>
    <scope>IDENTIFICATION</scope>
</reference>
<feature type="transmembrane region" description="Helical" evidence="10">
    <location>
        <begin position="725"/>
        <end position="743"/>
    </location>
</feature>
<keyword evidence="6 10" id="KW-1133">Transmembrane helix</keyword>
<accession>A0A0N5DA25</accession>
<dbReference type="OrthoDB" id="5823048at2759"/>
<feature type="domain" description="Piezo transmembrane helical unit" evidence="13">
    <location>
        <begin position="1065"/>
        <end position="1186"/>
    </location>
</feature>
<dbReference type="EMBL" id="UYYF01004939">
    <property type="protein sequence ID" value="VDN07666.1"/>
    <property type="molecule type" value="Genomic_DNA"/>
</dbReference>
<organism evidence="18">
    <name type="scientific">Thelazia callipaeda</name>
    <name type="common">Oriental eyeworm</name>
    <name type="synonym">Parasitic nematode</name>
    <dbReference type="NCBI Taxonomy" id="103827"/>
    <lineage>
        <taxon>Eukaryota</taxon>
        <taxon>Metazoa</taxon>
        <taxon>Ecdysozoa</taxon>
        <taxon>Nematoda</taxon>
        <taxon>Chromadorea</taxon>
        <taxon>Rhabditida</taxon>
        <taxon>Spirurina</taxon>
        <taxon>Spiruromorpha</taxon>
        <taxon>Thelazioidea</taxon>
        <taxon>Thelaziidae</taxon>
        <taxon>Thelazia</taxon>
    </lineage>
</organism>
<feature type="transmembrane region" description="Helical" evidence="10">
    <location>
        <begin position="170"/>
        <end position="196"/>
    </location>
</feature>
<feature type="transmembrane region" description="Helical" evidence="10">
    <location>
        <begin position="1110"/>
        <end position="1128"/>
    </location>
</feature>
<keyword evidence="17" id="KW-1185">Reference proteome</keyword>
<evidence type="ECO:0000256" key="7">
    <source>
        <dbReference type="ARBA" id="ARBA00023065"/>
    </source>
</evidence>
<dbReference type="Proteomes" id="UP000276776">
    <property type="component" value="Unassembled WGS sequence"/>
</dbReference>
<feature type="transmembrane region" description="Helical" evidence="10">
    <location>
        <begin position="7"/>
        <end position="22"/>
    </location>
</feature>
<feature type="domain" description="Piezo TM25-28" evidence="12">
    <location>
        <begin position="688"/>
        <end position="883"/>
    </location>
</feature>
<dbReference type="Pfam" id="PF23188">
    <property type="entry name" value="THU_Piezo1"/>
    <property type="match status" value="1"/>
</dbReference>
<dbReference type="InterPro" id="IPR031805">
    <property type="entry name" value="Piezo_TM25-28"/>
</dbReference>
<sequence>MDRRESLGLHLTGLVLLAYTALSNQSYFHFILFIVSLYLNAAFAFRQIFTLSRNSITLAIIYLVLHLFLLLIAQITYVQMHLNAATKSYNFFVLESWDYPTFFVHEVLTVNAKNIPGMYIQELSRKYVWRVYFCGQGVWQISLPSTEYTAEIENHSIGSQNSYLLTPVAIILWVLLFPSWLNFLWILASWFLFSLIGERKHRLLTAPFILIFASGLLITQYISGLANFQGSTFEKLGLHSASGSAAFYPLLIKKHPMYPYRFTFILDIWYTYFMILVIPFYLMRYLDGRYLEMPGNIPDEPISLVRRLSVTAVSLERTNRILYVCLYYMYVLLYDDWPSLSPDQWLSPVVWALTSALWLPFIFIFILIFVHIKRLDTCVGIVRKPNSLLSRALAASYDTVIAVSLCAFASYELSVTGIVLIMLSIVIFISKGRKCTIVCSAAALLLSLQWLISFMTYAFRLPNYSYPQNCTSSPKIIIDHNTAKWLGFSLNEMWTVVILLLIISMRTAFSSECSKWLVEVQRSDAEQDVASLVKFLFKNWMYKFGVEVCSVFGIVLACHHHDMFGLYFLVMVSLLRISTRRRQKLFWTFYANLSLIVLIIEYMSALGLPQQFSHCLDYPWNHWSPEVKKFLVIPFRMSSSPMIVADYIFLLLILVQKYVFDRESNYSEDNNIPLSEINFNQPIPAMYNDFISTKGNLLAYVHTAVFLYSHWVSMIIILLCSIEGASVLNFGYTVAVFLFMWKGTSLYACRSFKSVLMCWNCLVYYNIFLLVVKVLYLDASCGFGFTFPCWLERILGLRCVSNKCFSHHETTSLIYDMICFAVLTYQMRVFNSWYFQFVIIDYRADRILGTRGAELLLELKEREAQKNLRLVQSNVRWLQKMVEEEDKQTPSSVGPPPRSHEEIKRSGYYHQVSERFFPLPNTSVDFDREQRLYHVQQFEESLFENIDSATMVEKTVEVLDSIRVTAMHIFQLLNNPEWLYQISKGDAYVAHVLDSDKKRIKAILKDRLRVADTADKLQALHGELMLREDFQSVASSEVLWNEALNEYLSIHSAFKFLYCFSHAIMAQSELICFLFMLIVHLSKSSLITFPLPLMVFFWGVLAIPRPPKSFWVITAFYIQSIIVFRLLFCNELVFVPGEEEHAPNNNPFSIRRLLALDPSISGSYWDVALLAMVFLHRYKLLRLGMWLDDFQVQERHMGLHEEYEQEQSDENESSSCEMFCKALLMKKNQSTMDWYPWMVGCDALCLVLISFFYSMMGQGGSGNVLLDVQVSRLPRWFAYTLICVFVFMIIDRWLYLSKQIKFRFIYYICLVVLLHIVIFFFVPSITGRMVTWNGVAISLYLIKSAYLLMSAWHMRNGYPSVMNCDILSKGFGIFRLIILKIYLNIPFLFELRAAMDWTFTSTALTMGDFIRMENYYNEVEAQHCWIQFDHWIDNYFPTRKGRPTPTSGKFFKGVLSVTILIIIILAPILLFAFLNSFGTRAPPKRLHVVASIEGYPALYSTDTVFSDKASSHFSERNMHALIEELTSLEESDIKRSALSFISDYTSKDIFLINLTSDSLQNWVISLPGKEKLLKELQSSKSTRIVFEMSLMRPVGSTLRSHNFFLATLLTPMQSKIFFDLISANKTSAKLNFPVAQFLFAPPNGHLQPASAVNLALKRWNSVSTWQYHGEYWSVTWEQQIVIFVDRIMPSWMSIIVGSGGMVAMYVAVILVVGRFVREIVRTPVHNAMIENIPNCENLLRLFHDIYVVREKRLFYLESRLYGKLVFLMRSPETLIRWSRYRVKVKDE</sequence>
<proteinExistence type="inferred from homology"/>
<evidence type="ECO:0000259" key="13">
    <source>
        <dbReference type="Pfam" id="PF23188"/>
    </source>
</evidence>
<feature type="transmembrane region" description="Helical" evidence="10">
    <location>
        <begin position="493"/>
        <end position="509"/>
    </location>
</feature>
<feature type="transmembrane region" description="Helical" evidence="10">
    <location>
        <begin position="1153"/>
        <end position="1175"/>
    </location>
</feature>
<evidence type="ECO:0000256" key="8">
    <source>
        <dbReference type="ARBA" id="ARBA00023136"/>
    </source>
</evidence>
<dbReference type="InterPro" id="IPR056769">
    <property type="entry name" value="Piezo_TM1-24"/>
</dbReference>
<feature type="transmembrane region" description="Helical" evidence="10">
    <location>
        <begin position="586"/>
        <end position="610"/>
    </location>
</feature>
<evidence type="ECO:0000259" key="15">
    <source>
        <dbReference type="Pfam" id="PF24874"/>
    </source>
</evidence>
<dbReference type="STRING" id="103827.A0A0N5DA25"/>
<dbReference type="WBParaSite" id="TCLT_0001000601-mRNA-1">
    <property type="protein sequence ID" value="TCLT_0001000601-mRNA-1"/>
    <property type="gene ID" value="TCLT_0001000601"/>
</dbReference>
<feature type="transmembrane region" description="Helical" evidence="10">
    <location>
        <begin position="755"/>
        <end position="776"/>
    </location>
</feature>
<feature type="transmembrane region" description="Helical" evidence="10">
    <location>
        <begin position="630"/>
        <end position="655"/>
    </location>
</feature>
<feature type="transmembrane region" description="Helical" evidence="10">
    <location>
        <begin position="697"/>
        <end position="719"/>
    </location>
</feature>
<feature type="transmembrane region" description="Helical" evidence="10">
    <location>
        <begin position="1085"/>
        <end position="1103"/>
    </location>
</feature>
<feature type="transmembrane region" description="Helical" evidence="10">
    <location>
        <begin position="1329"/>
        <end position="1349"/>
    </location>
</feature>
<dbReference type="InterPro" id="IPR027272">
    <property type="entry name" value="Piezo"/>
</dbReference>
<dbReference type="GO" id="GO:0042391">
    <property type="term" value="P:regulation of membrane potential"/>
    <property type="evidence" value="ECO:0007669"/>
    <property type="project" value="TreeGrafter"/>
</dbReference>
<feature type="transmembrane region" description="Helical" evidence="10">
    <location>
        <begin position="1304"/>
        <end position="1323"/>
    </location>
</feature>
<feature type="transmembrane region" description="Helical" evidence="10">
    <location>
        <begin position="1370"/>
        <end position="1389"/>
    </location>
</feature>
<evidence type="ECO:0000313" key="17">
    <source>
        <dbReference type="Proteomes" id="UP000276776"/>
    </source>
</evidence>
<dbReference type="InterPro" id="IPR031334">
    <property type="entry name" value="Piezo_cap_dom"/>
</dbReference>